<dbReference type="Pfam" id="PF13920">
    <property type="entry name" value="zf-C3HC4_3"/>
    <property type="match status" value="1"/>
</dbReference>
<organism evidence="18 19">
    <name type="scientific">Fragilariopsis cylindrus CCMP1102</name>
    <dbReference type="NCBI Taxonomy" id="635003"/>
    <lineage>
        <taxon>Eukaryota</taxon>
        <taxon>Sar</taxon>
        <taxon>Stramenopiles</taxon>
        <taxon>Ochrophyta</taxon>
        <taxon>Bacillariophyta</taxon>
        <taxon>Bacillariophyceae</taxon>
        <taxon>Bacillariophycidae</taxon>
        <taxon>Bacillariales</taxon>
        <taxon>Bacillariaceae</taxon>
        <taxon>Fragilariopsis</taxon>
    </lineage>
</organism>
<keyword evidence="10 14" id="KW-0156">Chromatin regulator</keyword>
<evidence type="ECO:0000256" key="11">
    <source>
        <dbReference type="ARBA" id="ARBA00023054"/>
    </source>
</evidence>
<dbReference type="InParanoid" id="A0A1E7FEG3"/>
<dbReference type="PANTHER" id="PTHR23163:SF0">
    <property type="entry name" value="E3 UBIQUITIN-PROTEIN LIGASE BRE1"/>
    <property type="match status" value="1"/>
</dbReference>
<feature type="coiled-coil region" evidence="15">
    <location>
        <begin position="466"/>
        <end position="510"/>
    </location>
</feature>
<evidence type="ECO:0000259" key="17">
    <source>
        <dbReference type="PROSITE" id="PS50089"/>
    </source>
</evidence>
<feature type="compositionally biased region" description="Basic and acidic residues" evidence="16">
    <location>
        <begin position="543"/>
        <end position="552"/>
    </location>
</feature>
<evidence type="ECO:0000256" key="6">
    <source>
        <dbReference type="ARBA" id="ARBA00022723"/>
    </source>
</evidence>
<dbReference type="AlphaFoldDB" id="A0A1E7FEG3"/>
<dbReference type="GO" id="GO:0061630">
    <property type="term" value="F:ubiquitin protein ligase activity"/>
    <property type="evidence" value="ECO:0007669"/>
    <property type="project" value="UniProtKB-EC"/>
</dbReference>
<dbReference type="PROSITE" id="PS00518">
    <property type="entry name" value="ZF_RING_1"/>
    <property type="match status" value="1"/>
</dbReference>
<keyword evidence="5 14" id="KW-0808">Transferase</keyword>
<dbReference type="PROSITE" id="PS50089">
    <property type="entry name" value="ZF_RING_2"/>
    <property type="match status" value="1"/>
</dbReference>
<keyword evidence="6 14" id="KW-0479">Metal-binding</keyword>
<sequence>SPRPTSTTVASTSSPRPKKRSRESSVKLEDEDEDDSNATSFYLRHQNRALASELRSVKYQLVRLERERDYRRTQSMQAVQSLNTLHSMWASVESALEQQRHTSVHPMKMEISNDVNIDAPVGAVPLSTGSGKSVEWIDALMNSLTRIDGKKTAEELEDQKNVKDTSKLSNNMAERVSLLQSWIWSLLQNLEKSNNPPLNGESSISASNSNSNGTSWSTPSTMELQNQVSKAEAENVTLQDQLKEMARSRDEMVESDRRVRRGLYRLAAGRMNLKEVLKAVANEDEDKDKESAANWMEGNPRLPQVASSSSISSSLLSPNSKMGGAENIKLENDGKTMISSHEVEQLKKQRINSLVLQENNTSSDIPTSEEVKRSDLYLELTAKLVANTRKLEELDNKSSLVQKEWSDALANAEFSKKALEDMQTNFSKRWAELTEEKSDKEAAKEEGGSTSGIVRVENIITLQHKLTQALENVRQAETSRKTLDEAVLMNSSLQAKVEEFKSKYNALQVEKAARSSSSASATGASSTPKVKSSSSSASASAHSTEKVDRSIDKLHRDYKRARKELAATTASKDAAKAKLERMEKEKDFLSQMNSRLLKQASEKDEINAKSLSTILHLKQLTEQITKEKDNLEQQAKSAEQLALAARLASNARDRLGEEFSNEQKRLQIQLDELGQKCAVLANEKEVAEVKLSQEKAKMSGLISDAQKAKKRCEELAIESTKVQEERQKVIESLAIAKREASEATHFSHQLAESQGGGLVGGFTAEQLNTQVSHLKNRLICPVCNVRDKKCILLRCRHMFCRSCVDESVKNRSRKCPACGGRFDTKDIADVWL</sequence>
<dbReference type="EC" id="2.3.2.27" evidence="14"/>
<dbReference type="KEGG" id="fcy:FRACYDRAFT_136128"/>
<dbReference type="InterPro" id="IPR013956">
    <property type="entry name" value="E3_ubiquit_lig_Bre1"/>
</dbReference>
<evidence type="ECO:0000256" key="8">
    <source>
        <dbReference type="ARBA" id="ARBA00022786"/>
    </source>
</evidence>
<dbReference type="InterPro" id="IPR013083">
    <property type="entry name" value="Znf_RING/FYVE/PHD"/>
</dbReference>
<dbReference type="GO" id="GO:0005634">
    <property type="term" value="C:nucleus"/>
    <property type="evidence" value="ECO:0007669"/>
    <property type="project" value="UniProtKB-SubCell"/>
</dbReference>
<evidence type="ECO:0000256" key="7">
    <source>
        <dbReference type="ARBA" id="ARBA00022771"/>
    </source>
</evidence>
<keyword evidence="7 13" id="KW-0863">Zinc-finger</keyword>
<gene>
    <name evidence="18" type="ORF">FRACYDRAFT_136128</name>
</gene>
<dbReference type="OrthoDB" id="10266039at2759"/>
<evidence type="ECO:0000256" key="14">
    <source>
        <dbReference type="RuleBase" id="RU365038"/>
    </source>
</evidence>
<dbReference type="SMART" id="SM00184">
    <property type="entry name" value="RING"/>
    <property type="match status" value="1"/>
</dbReference>
<feature type="region of interest" description="Disordered" evidence="16">
    <location>
        <begin position="512"/>
        <end position="552"/>
    </location>
</feature>
<evidence type="ECO:0000256" key="2">
    <source>
        <dbReference type="ARBA" id="ARBA00004123"/>
    </source>
</evidence>
<name>A0A1E7FEG3_9STRA</name>
<evidence type="ECO:0000256" key="16">
    <source>
        <dbReference type="SAM" id="MobiDB-lite"/>
    </source>
</evidence>
<evidence type="ECO:0000256" key="4">
    <source>
        <dbReference type="ARBA" id="ARBA00005555"/>
    </source>
</evidence>
<keyword evidence="19" id="KW-1185">Reference proteome</keyword>
<feature type="region of interest" description="Disordered" evidence="16">
    <location>
        <begin position="1"/>
        <end position="38"/>
    </location>
</feature>
<feature type="compositionally biased region" description="Low complexity" evidence="16">
    <location>
        <begin position="1"/>
        <end position="15"/>
    </location>
</feature>
<evidence type="ECO:0000256" key="12">
    <source>
        <dbReference type="ARBA" id="ARBA00023242"/>
    </source>
</evidence>
<evidence type="ECO:0000256" key="10">
    <source>
        <dbReference type="ARBA" id="ARBA00022853"/>
    </source>
</evidence>
<comment type="similarity">
    <text evidence="4 14">Belongs to the BRE1 family.</text>
</comment>
<keyword evidence="8 14" id="KW-0833">Ubl conjugation pathway</keyword>
<accession>A0A1E7FEG3</accession>
<evidence type="ECO:0000256" key="13">
    <source>
        <dbReference type="PROSITE-ProRule" id="PRU00175"/>
    </source>
</evidence>
<dbReference type="SUPFAM" id="SSF57850">
    <property type="entry name" value="RING/U-box"/>
    <property type="match status" value="1"/>
</dbReference>
<dbReference type="PANTHER" id="PTHR23163">
    <property type="entry name" value="RING FINGER PROTEIN-RELATED"/>
    <property type="match status" value="1"/>
</dbReference>
<keyword evidence="11 14" id="KW-0175">Coiled coil</keyword>
<evidence type="ECO:0000256" key="3">
    <source>
        <dbReference type="ARBA" id="ARBA00004906"/>
    </source>
</evidence>
<dbReference type="Proteomes" id="UP000095751">
    <property type="component" value="Unassembled WGS sequence"/>
</dbReference>
<evidence type="ECO:0000256" key="9">
    <source>
        <dbReference type="ARBA" id="ARBA00022833"/>
    </source>
</evidence>
<feature type="compositionally biased region" description="Low complexity" evidence="16">
    <location>
        <begin position="202"/>
        <end position="221"/>
    </location>
</feature>
<dbReference type="InterPro" id="IPR017907">
    <property type="entry name" value="Znf_RING_CS"/>
</dbReference>
<feature type="region of interest" description="Disordered" evidence="16">
    <location>
        <begin position="195"/>
        <end position="239"/>
    </location>
</feature>
<dbReference type="GO" id="GO:0033503">
    <property type="term" value="C:HULC complex"/>
    <property type="evidence" value="ECO:0007669"/>
    <property type="project" value="TreeGrafter"/>
</dbReference>
<comment type="subcellular location">
    <subcellularLocation>
        <location evidence="2 14">Nucleus</location>
    </subcellularLocation>
</comment>
<comment type="catalytic activity">
    <reaction evidence="1 14">
        <text>S-ubiquitinyl-[E2 ubiquitin-conjugating enzyme]-L-cysteine + [acceptor protein]-L-lysine = [E2 ubiquitin-conjugating enzyme]-L-cysteine + N(6)-ubiquitinyl-[acceptor protein]-L-lysine.</text>
        <dbReference type="EC" id="2.3.2.27"/>
    </reaction>
</comment>
<dbReference type="Gene3D" id="3.30.40.10">
    <property type="entry name" value="Zinc/RING finger domain, C3HC4 (zinc finger)"/>
    <property type="match status" value="1"/>
</dbReference>
<feature type="non-terminal residue" evidence="18">
    <location>
        <position position="1"/>
    </location>
</feature>
<dbReference type="CDD" id="cd16499">
    <property type="entry name" value="RING-HC_Bre1-like"/>
    <property type="match status" value="1"/>
</dbReference>
<evidence type="ECO:0000256" key="5">
    <source>
        <dbReference type="ARBA" id="ARBA00022679"/>
    </source>
</evidence>
<protein>
    <recommendedName>
        <fullName evidence="14">E3 ubiquitin protein ligase</fullName>
        <ecNumber evidence="14">2.3.2.27</ecNumber>
    </recommendedName>
</protein>
<dbReference type="UniPathway" id="UPA00143"/>
<dbReference type="EMBL" id="KV784358">
    <property type="protein sequence ID" value="OEU16183.1"/>
    <property type="molecule type" value="Genomic_DNA"/>
</dbReference>
<dbReference type="GO" id="GO:0008270">
    <property type="term" value="F:zinc ion binding"/>
    <property type="evidence" value="ECO:0007669"/>
    <property type="project" value="UniProtKB-KW"/>
</dbReference>
<evidence type="ECO:0000313" key="18">
    <source>
        <dbReference type="EMBL" id="OEU16183.1"/>
    </source>
</evidence>
<dbReference type="GO" id="GO:0016567">
    <property type="term" value="P:protein ubiquitination"/>
    <property type="evidence" value="ECO:0007669"/>
    <property type="project" value="UniProtKB-UniRule"/>
</dbReference>
<evidence type="ECO:0000256" key="1">
    <source>
        <dbReference type="ARBA" id="ARBA00000900"/>
    </source>
</evidence>
<proteinExistence type="inferred from homology"/>
<reference evidence="18 19" key="1">
    <citation type="submission" date="2016-09" db="EMBL/GenBank/DDBJ databases">
        <title>Extensive genetic diversity and differential bi-allelic expression allows diatom success in the polar Southern Ocean.</title>
        <authorList>
            <consortium name="DOE Joint Genome Institute"/>
            <person name="Mock T."/>
            <person name="Otillar R.P."/>
            <person name="Strauss J."/>
            <person name="Dupont C."/>
            <person name="Frickenhaus S."/>
            <person name="Maumus F."/>
            <person name="Mcmullan M."/>
            <person name="Sanges R."/>
            <person name="Schmutz J."/>
            <person name="Toseland A."/>
            <person name="Valas R."/>
            <person name="Veluchamy A."/>
            <person name="Ward B.J."/>
            <person name="Allen A."/>
            <person name="Barry K."/>
            <person name="Falciatore A."/>
            <person name="Ferrante M."/>
            <person name="Fortunato A.E."/>
            <person name="Gloeckner G."/>
            <person name="Gruber A."/>
            <person name="Hipkin R."/>
            <person name="Janech M."/>
            <person name="Kroth P."/>
            <person name="Leese F."/>
            <person name="Lindquist E."/>
            <person name="Lyon B.R."/>
            <person name="Martin J."/>
            <person name="Mayer C."/>
            <person name="Parker M."/>
            <person name="Quesneville H."/>
            <person name="Raymond J."/>
            <person name="Uhlig C."/>
            <person name="Valentin K.U."/>
            <person name="Worden A.Z."/>
            <person name="Armbrust E.V."/>
            <person name="Bowler C."/>
            <person name="Green B."/>
            <person name="Moulton V."/>
            <person name="Van Oosterhout C."/>
            <person name="Grigoriev I."/>
        </authorList>
    </citation>
    <scope>NUCLEOTIDE SEQUENCE [LARGE SCALE GENOMIC DNA]</scope>
    <source>
        <strain evidence="18 19">CCMP1102</strain>
    </source>
</reference>
<evidence type="ECO:0000313" key="19">
    <source>
        <dbReference type="Proteomes" id="UP000095751"/>
    </source>
</evidence>
<keyword evidence="9 14" id="KW-0862">Zinc</keyword>
<dbReference type="InterPro" id="IPR001841">
    <property type="entry name" value="Znf_RING"/>
</dbReference>
<keyword evidence="12 14" id="KW-0539">Nucleus</keyword>
<feature type="non-terminal residue" evidence="18">
    <location>
        <position position="832"/>
    </location>
</feature>
<dbReference type="GO" id="GO:0006325">
    <property type="term" value="P:chromatin organization"/>
    <property type="evidence" value="ECO:0007669"/>
    <property type="project" value="UniProtKB-KW"/>
</dbReference>
<feature type="domain" description="RING-type" evidence="17">
    <location>
        <begin position="780"/>
        <end position="818"/>
    </location>
</feature>
<evidence type="ECO:0000256" key="15">
    <source>
        <dbReference type="SAM" id="Coils"/>
    </source>
</evidence>
<comment type="pathway">
    <text evidence="3 14">Protein modification; protein ubiquitination.</text>
</comment>
<feature type="compositionally biased region" description="Low complexity" evidence="16">
    <location>
        <begin position="514"/>
        <end position="542"/>
    </location>
</feature>